<dbReference type="SUPFAM" id="SSF52540">
    <property type="entry name" value="P-loop containing nucleoside triphosphate hydrolases"/>
    <property type="match status" value="1"/>
</dbReference>
<dbReference type="Pfam" id="PF00005">
    <property type="entry name" value="ABC_tran"/>
    <property type="match status" value="1"/>
</dbReference>
<dbReference type="GO" id="GO:0016887">
    <property type="term" value="F:ATP hydrolysis activity"/>
    <property type="evidence" value="ECO:0007669"/>
    <property type="project" value="InterPro"/>
</dbReference>
<dbReference type="InterPro" id="IPR027417">
    <property type="entry name" value="P-loop_NTPase"/>
</dbReference>
<accession>A0A2N9G6E4</accession>
<dbReference type="PANTHER" id="PTHR48040">
    <property type="entry name" value="PLEIOTROPIC DRUG RESISTANCE PROTEIN 1-LIKE ISOFORM X1"/>
    <property type="match status" value="1"/>
</dbReference>
<dbReference type="InterPro" id="IPR003439">
    <property type="entry name" value="ABC_transporter-like_ATP-bd"/>
</dbReference>
<reference evidence="2" key="1">
    <citation type="submission" date="2018-02" db="EMBL/GenBank/DDBJ databases">
        <authorList>
            <person name="Cohen D.B."/>
            <person name="Kent A.D."/>
        </authorList>
    </citation>
    <scope>NUCLEOTIDE SEQUENCE</scope>
</reference>
<feature type="domain" description="ABC transporter" evidence="1">
    <location>
        <begin position="46"/>
        <end position="85"/>
    </location>
</feature>
<proteinExistence type="predicted"/>
<evidence type="ECO:0000259" key="1">
    <source>
        <dbReference type="Pfam" id="PF00005"/>
    </source>
</evidence>
<protein>
    <recommendedName>
        <fullName evidence="1">ABC transporter domain-containing protein</fullName>
    </recommendedName>
</protein>
<dbReference type="GO" id="GO:0005524">
    <property type="term" value="F:ATP binding"/>
    <property type="evidence" value="ECO:0007669"/>
    <property type="project" value="InterPro"/>
</dbReference>
<dbReference type="AlphaFoldDB" id="A0A2N9G6E4"/>
<dbReference type="PANTHER" id="PTHR48040:SF47">
    <property type="entry name" value="ABC TRANSPORTER DOMAIN-CONTAINING PROTEIN"/>
    <property type="match status" value="1"/>
</dbReference>
<organism evidence="2">
    <name type="scientific">Fagus sylvatica</name>
    <name type="common">Beechnut</name>
    <dbReference type="NCBI Taxonomy" id="28930"/>
    <lineage>
        <taxon>Eukaryota</taxon>
        <taxon>Viridiplantae</taxon>
        <taxon>Streptophyta</taxon>
        <taxon>Embryophyta</taxon>
        <taxon>Tracheophyta</taxon>
        <taxon>Spermatophyta</taxon>
        <taxon>Magnoliopsida</taxon>
        <taxon>eudicotyledons</taxon>
        <taxon>Gunneridae</taxon>
        <taxon>Pentapetalae</taxon>
        <taxon>rosids</taxon>
        <taxon>fabids</taxon>
        <taxon>Fagales</taxon>
        <taxon>Fagaceae</taxon>
        <taxon>Fagus</taxon>
    </lineage>
</organism>
<sequence length="135" mass="14858">MVLPFTPLTLVFQDVQYYVDTALEMREWGFPNKRLQLLSKIIGSRRPGVLTALMGVSGSGKTTLLDVLVGRKTSGYIEGQIKIGGYPKVQEPLLEYLWVLTGFDCVDVVAVGVVLLSWRSRGCGVVAVEEPWVLG</sequence>
<name>A0A2N9G6E4_FAGSY</name>
<dbReference type="Gene3D" id="3.40.50.300">
    <property type="entry name" value="P-loop containing nucleotide triphosphate hydrolases"/>
    <property type="match status" value="1"/>
</dbReference>
<gene>
    <name evidence="2" type="ORF">FSB_LOCUS26108</name>
</gene>
<dbReference type="EMBL" id="OIVN01001846">
    <property type="protein sequence ID" value="SPC98226.1"/>
    <property type="molecule type" value="Genomic_DNA"/>
</dbReference>
<evidence type="ECO:0000313" key="2">
    <source>
        <dbReference type="EMBL" id="SPC98226.1"/>
    </source>
</evidence>